<name>A0ABV6H595_9ACTN</name>
<accession>A0ABV6H595</accession>
<gene>
    <name evidence="3 4" type="primary">fdhD</name>
    <name evidence="4" type="ORF">ACFFJD_03810</name>
</gene>
<reference evidence="4 5" key="1">
    <citation type="submission" date="2024-09" db="EMBL/GenBank/DDBJ databases">
        <authorList>
            <person name="Sun Q."/>
            <person name="Mori K."/>
        </authorList>
    </citation>
    <scope>NUCLEOTIDE SEQUENCE [LARGE SCALE GENOMIC DNA]</scope>
    <source>
        <strain evidence="4 5">CCM 7957</strain>
    </source>
</reference>
<dbReference type="NCBIfam" id="NF001943">
    <property type="entry name" value="PRK00724.1-2"/>
    <property type="match status" value="1"/>
</dbReference>
<sequence>MGRITARRRVLRVRRDGTAAARADLLAVEEPLEVRVDGRPLSVTMRTPGDDLELCLGFLVAEGILAADSDVVSAAHSSGSAVDVRLAEHLPPLPEDLSRRVTTTSACGLCGKTSLAAVHTTSRFRTDTDPIRVDAQFLLDLPDRLRERQTAFDKTGGLHAAGLFDARTGELLTVREDVGRHNAVDKVVGWALTQQRLPLSGTVLQVSGRASYELVLKAAMAGIPVLSAVSAPSSMAAELAVDHGITLAGFTRGDSMVLYSREDRVLLEHSPARPPR</sequence>
<dbReference type="PIRSF" id="PIRSF015626">
    <property type="entry name" value="FdhD"/>
    <property type="match status" value="1"/>
</dbReference>
<comment type="caution">
    <text evidence="3">Lacks conserved residue(s) required for the propagation of feature annotation.</text>
</comment>
<dbReference type="InterPro" id="IPR003786">
    <property type="entry name" value="FdhD"/>
</dbReference>
<dbReference type="SUPFAM" id="SSF53927">
    <property type="entry name" value="Cytidine deaminase-like"/>
    <property type="match status" value="1"/>
</dbReference>
<comment type="similarity">
    <text evidence="3">Belongs to the FdhD family.</text>
</comment>
<dbReference type="Gene3D" id="3.10.20.10">
    <property type="match status" value="1"/>
</dbReference>
<dbReference type="Proteomes" id="UP001589783">
    <property type="component" value="Unassembled WGS sequence"/>
</dbReference>
<proteinExistence type="inferred from homology"/>
<dbReference type="PANTHER" id="PTHR30592:SF1">
    <property type="entry name" value="SULFUR CARRIER PROTEIN FDHD"/>
    <property type="match status" value="1"/>
</dbReference>
<dbReference type="EMBL" id="JBHLWV010000012">
    <property type="protein sequence ID" value="MFC0313980.1"/>
    <property type="molecule type" value="Genomic_DNA"/>
</dbReference>
<comment type="caution">
    <text evidence="4">The sequence shown here is derived from an EMBL/GenBank/DDBJ whole genome shotgun (WGS) entry which is preliminary data.</text>
</comment>
<dbReference type="Gene3D" id="3.40.140.10">
    <property type="entry name" value="Cytidine Deaminase, domain 2"/>
    <property type="match status" value="1"/>
</dbReference>
<evidence type="ECO:0000256" key="1">
    <source>
        <dbReference type="ARBA" id="ARBA00022490"/>
    </source>
</evidence>
<keyword evidence="5" id="KW-1185">Reference proteome</keyword>
<dbReference type="HAMAP" id="MF_00187">
    <property type="entry name" value="FdhD"/>
    <property type="match status" value="1"/>
</dbReference>
<comment type="function">
    <text evidence="3">Required for formate dehydrogenase (FDH) activity. Acts as a sulfur carrier protein that transfers sulfur from IscS to the molybdenum cofactor prior to its insertion into FDH.</text>
</comment>
<comment type="subcellular location">
    <subcellularLocation>
        <location evidence="3">Cytoplasm</location>
    </subcellularLocation>
</comment>
<evidence type="ECO:0000313" key="5">
    <source>
        <dbReference type="Proteomes" id="UP001589783"/>
    </source>
</evidence>
<evidence type="ECO:0000256" key="3">
    <source>
        <dbReference type="HAMAP-Rule" id="MF_00187"/>
    </source>
</evidence>
<dbReference type="RefSeq" id="WP_382361180.1">
    <property type="nucleotide sequence ID" value="NZ_JBHLWV010000012.1"/>
</dbReference>
<dbReference type="InterPro" id="IPR016193">
    <property type="entry name" value="Cytidine_deaminase-like"/>
</dbReference>
<protein>
    <recommendedName>
        <fullName evidence="3">Sulfur carrier protein FdhD</fullName>
    </recommendedName>
</protein>
<dbReference type="PANTHER" id="PTHR30592">
    <property type="entry name" value="FORMATE DEHYDROGENASE"/>
    <property type="match status" value="1"/>
</dbReference>
<evidence type="ECO:0000256" key="2">
    <source>
        <dbReference type="ARBA" id="ARBA00023150"/>
    </source>
</evidence>
<dbReference type="Pfam" id="PF02634">
    <property type="entry name" value="FdhD-NarQ"/>
    <property type="match status" value="1"/>
</dbReference>
<keyword evidence="1 3" id="KW-0963">Cytoplasm</keyword>
<evidence type="ECO:0000313" key="4">
    <source>
        <dbReference type="EMBL" id="MFC0313980.1"/>
    </source>
</evidence>
<dbReference type="NCBIfam" id="TIGR00129">
    <property type="entry name" value="fdhD_narQ"/>
    <property type="match status" value="1"/>
</dbReference>
<keyword evidence="2 3" id="KW-0501">Molybdenum cofactor biosynthesis</keyword>
<organism evidence="4 5">
    <name type="scientific">Gordonia phosphorivorans</name>
    <dbReference type="NCBI Taxonomy" id="1056982"/>
    <lineage>
        <taxon>Bacteria</taxon>
        <taxon>Bacillati</taxon>
        <taxon>Actinomycetota</taxon>
        <taxon>Actinomycetes</taxon>
        <taxon>Mycobacteriales</taxon>
        <taxon>Gordoniaceae</taxon>
        <taxon>Gordonia</taxon>
    </lineage>
</organism>
<feature type="active site" description="Cysteine persulfide intermediate" evidence="3">
    <location>
        <position position="107"/>
    </location>
</feature>